<sequence>MPASGTHLIYGPETARRQDHCYRVFEAAGFTGEELDGAVTTLLTFVTGTALEDAAAATLRARIRREGGDEEQGVKEVVEWANGIAREFPRLRARIEAGTQARVAETPGSQGADAQTAPEPDAAPGTAPSTAKIAFGVEIILDGLQARLGTRTGGDAPQR</sequence>
<dbReference type="EMBL" id="BMNG01000017">
    <property type="protein sequence ID" value="GGO55377.1"/>
    <property type="molecule type" value="Genomic_DNA"/>
</dbReference>
<dbReference type="SUPFAM" id="SSF48498">
    <property type="entry name" value="Tetracyclin repressor-like, C-terminal domain"/>
    <property type="match status" value="1"/>
</dbReference>
<evidence type="ECO:0000256" key="2">
    <source>
        <dbReference type="ARBA" id="ARBA00023163"/>
    </source>
</evidence>
<dbReference type="Pfam" id="PF02909">
    <property type="entry name" value="TetR_C_1"/>
    <property type="match status" value="1"/>
</dbReference>
<proteinExistence type="predicted"/>
<comment type="caution">
    <text evidence="5">The sequence shown here is derived from an EMBL/GenBank/DDBJ whole genome shotgun (WGS) entry which is preliminary data.</text>
</comment>
<name>A0ABQ2MPP2_9ACTN</name>
<organism evidence="5 6">
    <name type="scientific">Streptomyces lasiicapitis</name>
    <dbReference type="NCBI Taxonomy" id="1923961"/>
    <lineage>
        <taxon>Bacteria</taxon>
        <taxon>Bacillati</taxon>
        <taxon>Actinomycetota</taxon>
        <taxon>Actinomycetes</taxon>
        <taxon>Kitasatosporales</taxon>
        <taxon>Streptomycetaceae</taxon>
        <taxon>Streptomyces</taxon>
    </lineage>
</organism>
<dbReference type="Gene3D" id="1.10.357.10">
    <property type="entry name" value="Tetracycline Repressor, domain 2"/>
    <property type="match status" value="1"/>
</dbReference>
<reference evidence="6" key="1">
    <citation type="journal article" date="2019" name="Int. J. Syst. Evol. Microbiol.">
        <title>The Global Catalogue of Microorganisms (GCM) 10K type strain sequencing project: providing services to taxonomists for standard genome sequencing and annotation.</title>
        <authorList>
            <consortium name="The Broad Institute Genomics Platform"/>
            <consortium name="The Broad Institute Genome Sequencing Center for Infectious Disease"/>
            <person name="Wu L."/>
            <person name="Ma J."/>
        </authorList>
    </citation>
    <scope>NUCLEOTIDE SEQUENCE [LARGE SCALE GENOMIC DNA]</scope>
    <source>
        <strain evidence="6">CGMCC 4.7349</strain>
    </source>
</reference>
<dbReference type="InterPro" id="IPR004111">
    <property type="entry name" value="Repressor_TetR_C"/>
</dbReference>
<evidence type="ECO:0000313" key="5">
    <source>
        <dbReference type="EMBL" id="GGO55377.1"/>
    </source>
</evidence>
<protein>
    <recommendedName>
        <fullName evidence="4">Tetracycline repressor TetR C-terminal domain-containing protein</fullName>
    </recommendedName>
</protein>
<gene>
    <name evidence="5" type="ORF">GCM10012286_67380</name>
</gene>
<evidence type="ECO:0000259" key="4">
    <source>
        <dbReference type="Pfam" id="PF02909"/>
    </source>
</evidence>
<keyword evidence="1" id="KW-0805">Transcription regulation</keyword>
<accession>A0ABQ2MPP2</accession>
<dbReference type="RefSeq" id="WP_189176829.1">
    <property type="nucleotide sequence ID" value="NZ_BMNG01000017.1"/>
</dbReference>
<dbReference type="Proteomes" id="UP000656881">
    <property type="component" value="Unassembled WGS sequence"/>
</dbReference>
<feature type="region of interest" description="Disordered" evidence="3">
    <location>
        <begin position="98"/>
        <end position="129"/>
    </location>
</feature>
<evidence type="ECO:0000256" key="1">
    <source>
        <dbReference type="ARBA" id="ARBA00023015"/>
    </source>
</evidence>
<keyword evidence="2" id="KW-0804">Transcription</keyword>
<keyword evidence="6" id="KW-1185">Reference proteome</keyword>
<dbReference type="InterPro" id="IPR036271">
    <property type="entry name" value="Tet_transcr_reg_TetR-rel_C_sf"/>
</dbReference>
<evidence type="ECO:0000256" key="3">
    <source>
        <dbReference type="SAM" id="MobiDB-lite"/>
    </source>
</evidence>
<evidence type="ECO:0000313" key="6">
    <source>
        <dbReference type="Proteomes" id="UP000656881"/>
    </source>
</evidence>
<feature type="domain" description="Tetracycline repressor TetR C-terminal" evidence="4">
    <location>
        <begin position="9"/>
        <end position="66"/>
    </location>
</feature>